<reference evidence="2" key="1">
    <citation type="journal article" date="2020" name="Stud. Mycol.">
        <title>101 Dothideomycetes genomes: a test case for predicting lifestyles and emergence of pathogens.</title>
        <authorList>
            <person name="Haridas S."/>
            <person name="Albert R."/>
            <person name="Binder M."/>
            <person name="Bloem J."/>
            <person name="Labutti K."/>
            <person name="Salamov A."/>
            <person name="Andreopoulos B."/>
            <person name="Baker S."/>
            <person name="Barry K."/>
            <person name="Bills G."/>
            <person name="Bluhm B."/>
            <person name="Cannon C."/>
            <person name="Castanera R."/>
            <person name="Culley D."/>
            <person name="Daum C."/>
            <person name="Ezra D."/>
            <person name="Gonzalez J."/>
            <person name="Henrissat B."/>
            <person name="Kuo A."/>
            <person name="Liang C."/>
            <person name="Lipzen A."/>
            <person name="Lutzoni F."/>
            <person name="Magnuson J."/>
            <person name="Mondo S."/>
            <person name="Nolan M."/>
            <person name="Ohm R."/>
            <person name="Pangilinan J."/>
            <person name="Park H.-J."/>
            <person name="Ramirez L."/>
            <person name="Alfaro M."/>
            <person name="Sun H."/>
            <person name="Tritt A."/>
            <person name="Yoshinaga Y."/>
            <person name="Zwiers L.-H."/>
            <person name="Turgeon B."/>
            <person name="Goodwin S."/>
            <person name="Spatafora J."/>
            <person name="Crous P."/>
            <person name="Grigoriev I."/>
        </authorList>
    </citation>
    <scope>NUCLEOTIDE SEQUENCE</scope>
    <source>
        <strain evidence="2">CBS 262.69</strain>
    </source>
</reference>
<proteinExistence type="predicted"/>
<keyword evidence="3" id="KW-1185">Reference proteome</keyword>
<evidence type="ECO:0000313" key="3">
    <source>
        <dbReference type="Proteomes" id="UP000799640"/>
    </source>
</evidence>
<dbReference type="Proteomes" id="UP000799640">
    <property type="component" value="Unassembled WGS sequence"/>
</dbReference>
<dbReference type="InterPro" id="IPR052841">
    <property type="entry name" value="PMP_oxidase-like"/>
</dbReference>
<protein>
    <recommendedName>
        <fullName evidence="1">Pyridoxamine 5'-phosphate oxidase N-terminal domain-containing protein</fullName>
    </recommendedName>
</protein>
<dbReference type="InterPro" id="IPR011576">
    <property type="entry name" value="Pyridox_Oxase_N"/>
</dbReference>
<sequence length="219" mass="23449">MPGSNATQAVAPTLPSEVVTCLENGRFLHLATSHNDTPHVTLMKYTYLPSSPFFNSPTIIMTTSTSSRKAFNLFSNPRVALLVHDWISHRPPTLSTSPPGSNAAEPQGVRSSMAALLMGMNSASLSRISVSMNGTAKILEPGSEEEAWCKEQHRENNKFGDSTSFDPFGGVVGECGDESYIEGEEVQVVTVEIMDGRISDVRGGVKDWVVGPAVNGAHA</sequence>
<organism evidence="2 3">
    <name type="scientific">Trichodelitschia bisporula</name>
    <dbReference type="NCBI Taxonomy" id="703511"/>
    <lineage>
        <taxon>Eukaryota</taxon>
        <taxon>Fungi</taxon>
        <taxon>Dikarya</taxon>
        <taxon>Ascomycota</taxon>
        <taxon>Pezizomycotina</taxon>
        <taxon>Dothideomycetes</taxon>
        <taxon>Dothideomycetes incertae sedis</taxon>
        <taxon>Phaeotrichales</taxon>
        <taxon>Phaeotrichaceae</taxon>
        <taxon>Trichodelitschia</taxon>
    </lineage>
</organism>
<dbReference type="PANTHER" id="PTHR28040:SF1">
    <property type="entry name" value="PYRIDOXAMINE 5'-PHOSPHATE OXIDASE YLR456W HOMOLOG-RELATED"/>
    <property type="match status" value="1"/>
</dbReference>
<dbReference type="Gene3D" id="2.30.110.10">
    <property type="entry name" value="Electron Transport, Fmn-binding Protein, Chain A"/>
    <property type="match status" value="1"/>
</dbReference>
<dbReference type="InterPro" id="IPR012349">
    <property type="entry name" value="Split_barrel_FMN-bd"/>
</dbReference>
<gene>
    <name evidence="2" type="ORF">EJ06DRAFT_532991</name>
</gene>
<evidence type="ECO:0000259" key="1">
    <source>
        <dbReference type="Pfam" id="PF01243"/>
    </source>
</evidence>
<dbReference type="EMBL" id="ML996703">
    <property type="protein sequence ID" value="KAF2397372.1"/>
    <property type="molecule type" value="Genomic_DNA"/>
</dbReference>
<dbReference type="Pfam" id="PF01243">
    <property type="entry name" value="PNPOx_N"/>
    <property type="match status" value="1"/>
</dbReference>
<feature type="domain" description="Pyridoxamine 5'-phosphate oxidase N-terminal" evidence="1">
    <location>
        <begin position="15"/>
        <end position="153"/>
    </location>
</feature>
<dbReference type="OrthoDB" id="5300823at2759"/>
<dbReference type="AlphaFoldDB" id="A0A6G1HN01"/>
<dbReference type="SUPFAM" id="SSF50475">
    <property type="entry name" value="FMN-binding split barrel"/>
    <property type="match status" value="1"/>
</dbReference>
<accession>A0A6G1HN01</accession>
<dbReference type="GO" id="GO:0005634">
    <property type="term" value="C:nucleus"/>
    <property type="evidence" value="ECO:0007669"/>
    <property type="project" value="TreeGrafter"/>
</dbReference>
<dbReference type="GO" id="GO:0005737">
    <property type="term" value="C:cytoplasm"/>
    <property type="evidence" value="ECO:0007669"/>
    <property type="project" value="TreeGrafter"/>
</dbReference>
<dbReference type="PANTHER" id="PTHR28040">
    <property type="entry name" value="PYRIDOXAMINE 5'-PHOSPHATE OXIDASE YLR456W HOMOLOG-RELATED"/>
    <property type="match status" value="1"/>
</dbReference>
<name>A0A6G1HN01_9PEZI</name>
<evidence type="ECO:0000313" key="2">
    <source>
        <dbReference type="EMBL" id="KAF2397372.1"/>
    </source>
</evidence>